<evidence type="ECO:0000256" key="4">
    <source>
        <dbReference type="ARBA" id="ARBA00023163"/>
    </source>
</evidence>
<dbReference type="AlphaFoldDB" id="A0A919K5V0"/>
<gene>
    <name evidence="6" type="ORF">Ari01nite_73520</name>
</gene>
<proteinExistence type="inferred from homology"/>
<evidence type="ECO:0000259" key="5">
    <source>
        <dbReference type="Pfam" id="PF04198"/>
    </source>
</evidence>
<evidence type="ECO:0000256" key="1">
    <source>
        <dbReference type="ARBA" id="ARBA00010466"/>
    </source>
</evidence>
<comment type="caution">
    <text evidence="6">The sequence shown here is derived from an EMBL/GenBank/DDBJ whole genome shotgun (WGS) entry which is preliminary data.</text>
</comment>
<dbReference type="Proteomes" id="UP000636960">
    <property type="component" value="Unassembled WGS sequence"/>
</dbReference>
<reference evidence="6" key="1">
    <citation type="submission" date="2021-01" db="EMBL/GenBank/DDBJ databases">
        <title>Whole genome shotgun sequence of Actinoplanes rishiriensis NBRC 108556.</title>
        <authorList>
            <person name="Komaki H."/>
            <person name="Tamura T."/>
        </authorList>
    </citation>
    <scope>NUCLEOTIDE SEQUENCE</scope>
    <source>
        <strain evidence="6">NBRC 108556</strain>
    </source>
</reference>
<dbReference type="RefSeq" id="WP_239163318.1">
    <property type="nucleotide sequence ID" value="NZ_BOMV01000077.1"/>
</dbReference>
<dbReference type="Pfam" id="PF04198">
    <property type="entry name" value="Sugar-bind"/>
    <property type="match status" value="1"/>
</dbReference>
<dbReference type="InterPro" id="IPR051054">
    <property type="entry name" value="SorC_transcr_regulators"/>
</dbReference>
<dbReference type="EMBL" id="BOMV01000077">
    <property type="protein sequence ID" value="GIE99887.1"/>
    <property type="molecule type" value="Genomic_DNA"/>
</dbReference>
<evidence type="ECO:0000313" key="7">
    <source>
        <dbReference type="Proteomes" id="UP000636960"/>
    </source>
</evidence>
<keyword evidence="3 6" id="KW-0238">DNA-binding</keyword>
<dbReference type="GO" id="GO:0003677">
    <property type="term" value="F:DNA binding"/>
    <property type="evidence" value="ECO:0007669"/>
    <property type="project" value="UniProtKB-KW"/>
</dbReference>
<protein>
    <submittedName>
        <fullName evidence="6">DNA-binding transcriptional regulator</fullName>
    </submittedName>
</protein>
<dbReference type="PANTHER" id="PTHR34294">
    <property type="entry name" value="TRANSCRIPTIONAL REGULATOR-RELATED"/>
    <property type="match status" value="1"/>
</dbReference>
<dbReference type="GO" id="GO:0030246">
    <property type="term" value="F:carbohydrate binding"/>
    <property type="evidence" value="ECO:0007669"/>
    <property type="project" value="InterPro"/>
</dbReference>
<keyword evidence="7" id="KW-1185">Reference proteome</keyword>
<sequence length="308" mass="32412">MITKIARMHYERGIRQVDIAETLHLSQPRVSRLLKRAAELGIVRTVVVVSQGIHTEIEEALEQRYGLAEAVVVDVEGDDSDVLSGLGSAGAAYLESILTGGERIGISPWSQTLLSVVDRMRPLRLAGADNVVQLIGGLGVTSAQARANRLLDDFAHILGANATFVPAPGLVGNTTIRDSLLAEPAMQAIATEWASLTMALIGIGSLPPSEFLRQSGNAVSDDDQAKLLAAGAVGDVCHRFFDAAGRPVASDLDDRVLGIDQQALRAVPRRIGFAGGAAKHHAIRAAVTGGWVNVLITDIATAQALLGD</sequence>
<accession>A0A919K5V0</accession>
<dbReference type="InterPro" id="IPR007324">
    <property type="entry name" value="Sugar-bd_dom_put"/>
</dbReference>
<evidence type="ECO:0000313" key="6">
    <source>
        <dbReference type="EMBL" id="GIE99887.1"/>
    </source>
</evidence>
<feature type="domain" description="Sugar-binding" evidence="5">
    <location>
        <begin position="55"/>
        <end position="306"/>
    </location>
</feature>
<dbReference type="Gene3D" id="1.10.10.60">
    <property type="entry name" value="Homeodomain-like"/>
    <property type="match status" value="1"/>
</dbReference>
<organism evidence="6 7">
    <name type="scientific">Paractinoplanes rishiriensis</name>
    <dbReference type="NCBI Taxonomy" id="1050105"/>
    <lineage>
        <taxon>Bacteria</taxon>
        <taxon>Bacillati</taxon>
        <taxon>Actinomycetota</taxon>
        <taxon>Actinomycetes</taxon>
        <taxon>Micromonosporales</taxon>
        <taxon>Micromonosporaceae</taxon>
        <taxon>Paractinoplanes</taxon>
    </lineage>
</organism>
<name>A0A919K5V0_9ACTN</name>
<evidence type="ECO:0000256" key="3">
    <source>
        <dbReference type="ARBA" id="ARBA00023125"/>
    </source>
</evidence>
<dbReference type="PANTHER" id="PTHR34294:SF1">
    <property type="entry name" value="TRANSCRIPTIONAL REGULATOR LSRR"/>
    <property type="match status" value="1"/>
</dbReference>
<dbReference type="InterPro" id="IPR037171">
    <property type="entry name" value="NagB/RpiA_transferase-like"/>
</dbReference>
<keyword evidence="2" id="KW-0805">Transcription regulation</keyword>
<evidence type="ECO:0000256" key="2">
    <source>
        <dbReference type="ARBA" id="ARBA00023015"/>
    </source>
</evidence>
<dbReference type="Gene3D" id="3.40.50.1360">
    <property type="match status" value="1"/>
</dbReference>
<keyword evidence="4" id="KW-0804">Transcription</keyword>
<comment type="similarity">
    <text evidence="1">Belongs to the SorC transcriptional regulatory family.</text>
</comment>
<dbReference type="SUPFAM" id="SSF100950">
    <property type="entry name" value="NagB/RpiA/CoA transferase-like"/>
    <property type="match status" value="1"/>
</dbReference>